<evidence type="ECO:0000256" key="1">
    <source>
        <dbReference type="ARBA" id="ARBA00004162"/>
    </source>
</evidence>
<dbReference type="Pfam" id="PF13677">
    <property type="entry name" value="MotB_plug"/>
    <property type="match status" value="1"/>
</dbReference>
<dbReference type="InterPro" id="IPR050330">
    <property type="entry name" value="Bact_OuterMem_StrucFunc"/>
</dbReference>
<evidence type="ECO:0000256" key="9">
    <source>
        <dbReference type="SAM" id="Phobius"/>
    </source>
</evidence>
<comment type="caution">
    <text evidence="11">The sequence shown here is derived from an EMBL/GenBank/DDBJ whole genome shotgun (WGS) entry which is preliminary data.</text>
</comment>
<dbReference type="InterPro" id="IPR006665">
    <property type="entry name" value="OmpA-like"/>
</dbReference>
<comment type="similarity">
    <text evidence="2">Belongs to the MotB family.</text>
</comment>
<protein>
    <submittedName>
        <fullName evidence="11">Chemotaxis protein MotB</fullName>
    </submittedName>
</protein>
<evidence type="ECO:0000259" key="10">
    <source>
        <dbReference type="PROSITE" id="PS51123"/>
    </source>
</evidence>
<feature type="transmembrane region" description="Helical" evidence="9">
    <location>
        <begin position="16"/>
        <end position="37"/>
    </location>
</feature>
<dbReference type="CDD" id="cd07185">
    <property type="entry name" value="OmpA_C-like"/>
    <property type="match status" value="1"/>
</dbReference>
<keyword evidence="3" id="KW-1003">Cell membrane</keyword>
<evidence type="ECO:0000313" key="11">
    <source>
        <dbReference type="EMBL" id="TCS61351.1"/>
    </source>
</evidence>
<feature type="region of interest" description="Disordered" evidence="8">
    <location>
        <begin position="241"/>
        <end position="261"/>
    </location>
</feature>
<name>A0A4V2UNA9_9PROT</name>
<evidence type="ECO:0000256" key="7">
    <source>
        <dbReference type="PROSITE-ProRule" id="PRU00473"/>
    </source>
</evidence>
<dbReference type="PROSITE" id="PS51123">
    <property type="entry name" value="OMPA_2"/>
    <property type="match status" value="1"/>
</dbReference>
<evidence type="ECO:0000256" key="6">
    <source>
        <dbReference type="ARBA" id="ARBA00023136"/>
    </source>
</evidence>
<evidence type="ECO:0000313" key="12">
    <source>
        <dbReference type="Proteomes" id="UP000295304"/>
    </source>
</evidence>
<dbReference type="AlphaFoldDB" id="A0A4V2UNA9"/>
<evidence type="ECO:0000256" key="8">
    <source>
        <dbReference type="SAM" id="MobiDB-lite"/>
    </source>
</evidence>
<dbReference type="Gene3D" id="3.30.1330.60">
    <property type="entry name" value="OmpA-like domain"/>
    <property type="match status" value="1"/>
</dbReference>
<evidence type="ECO:0000256" key="4">
    <source>
        <dbReference type="ARBA" id="ARBA00022692"/>
    </source>
</evidence>
<reference evidence="11 12" key="1">
    <citation type="submission" date="2019-03" db="EMBL/GenBank/DDBJ databases">
        <title>Genomic Encyclopedia of Type Strains, Phase IV (KMG-IV): sequencing the most valuable type-strain genomes for metagenomic binning, comparative biology and taxonomic classification.</title>
        <authorList>
            <person name="Goeker M."/>
        </authorList>
    </citation>
    <scope>NUCLEOTIDE SEQUENCE [LARGE SCALE GENOMIC DNA]</scope>
    <source>
        <strain evidence="11 12">DSM 101688</strain>
    </source>
</reference>
<dbReference type="OrthoDB" id="345640at2"/>
<dbReference type="InterPro" id="IPR025713">
    <property type="entry name" value="MotB-like_N_dom"/>
</dbReference>
<dbReference type="RefSeq" id="WP_132939642.1">
    <property type="nucleotide sequence ID" value="NZ_CP119676.1"/>
</dbReference>
<evidence type="ECO:0000256" key="5">
    <source>
        <dbReference type="ARBA" id="ARBA00022989"/>
    </source>
</evidence>
<evidence type="ECO:0000256" key="3">
    <source>
        <dbReference type="ARBA" id="ARBA00022475"/>
    </source>
</evidence>
<feature type="domain" description="OmpA-like" evidence="10">
    <location>
        <begin position="93"/>
        <end position="222"/>
    </location>
</feature>
<comment type="subcellular location">
    <subcellularLocation>
        <location evidence="1">Cell membrane</location>
        <topology evidence="1">Single-pass membrane protein</topology>
    </subcellularLocation>
</comment>
<dbReference type="SUPFAM" id="SSF103088">
    <property type="entry name" value="OmpA-like"/>
    <property type="match status" value="1"/>
</dbReference>
<accession>A0A4V2UNA9</accession>
<keyword evidence="4 9" id="KW-0812">Transmembrane</keyword>
<organism evidence="11 12">
    <name type="scientific">Varunaivibrio sulfuroxidans</name>
    <dbReference type="NCBI Taxonomy" id="1773489"/>
    <lineage>
        <taxon>Bacteria</taxon>
        <taxon>Pseudomonadati</taxon>
        <taxon>Pseudomonadota</taxon>
        <taxon>Alphaproteobacteria</taxon>
        <taxon>Rhodospirillales</taxon>
        <taxon>Magnetovibrionaceae</taxon>
        <taxon>Varunaivibrio</taxon>
    </lineage>
</organism>
<dbReference type="PANTHER" id="PTHR30329:SF21">
    <property type="entry name" value="LIPOPROTEIN YIAD-RELATED"/>
    <property type="match status" value="1"/>
</dbReference>
<dbReference type="PANTHER" id="PTHR30329">
    <property type="entry name" value="STATOR ELEMENT OF FLAGELLAR MOTOR COMPLEX"/>
    <property type="match status" value="1"/>
</dbReference>
<dbReference type="Proteomes" id="UP000295304">
    <property type="component" value="Unassembled WGS sequence"/>
</dbReference>
<keyword evidence="5 9" id="KW-1133">Transmembrane helix</keyword>
<dbReference type="GO" id="GO:0005886">
    <property type="term" value="C:plasma membrane"/>
    <property type="evidence" value="ECO:0007669"/>
    <property type="project" value="UniProtKB-SubCell"/>
</dbReference>
<keyword evidence="12" id="KW-1185">Reference proteome</keyword>
<dbReference type="EMBL" id="SLZW01000008">
    <property type="protein sequence ID" value="TCS61351.1"/>
    <property type="molecule type" value="Genomic_DNA"/>
</dbReference>
<dbReference type="Pfam" id="PF00691">
    <property type="entry name" value="OmpA"/>
    <property type="match status" value="1"/>
</dbReference>
<dbReference type="InterPro" id="IPR036737">
    <property type="entry name" value="OmpA-like_sf"/>
</dbReference>
<evidence type="ECO:0000256" key="2">
    <source>
        <dbReference type="ARBA" id="ARBA00008914"/>
    </source>
</evidence>
<gene>
    <name evidence="11" type="ORF">EDD55_108153</name>
</gene>
<keyword evidence="6 7" id="KW-0472">Membrane</keyword>
<sequence length="261" mass="29069">MPPPPPPIEDNDEEDWLITYADAITLLMAFFVMLASFSKIDLPTYEKVMAGISKEIGKSDSKIATPIALMKKDIETTIFDMKAERAATVTTDARGIVIELAGGAFFPSGSATLRRETLPFLAKIADTLLDPKFRAYKAEIEGHTDDDPIHTVQFPSNWQLSSARASSVANFFNEKGVILKRLRATGLADAWPKVPNRTPKSVAIPENQAKNRRVVIHIVPLTLDERAKILAEQDALYERERQKEALKKQGKKTSPLRQKPK</sequence>
<proteinExistence type="inferred from homology"/>